<dbReference type="Proteomes" id="UP000053989">
    <property type="component" value="Unassembled WGS sequence"/>
</dbReference>
<gene>
    <name evidence="2" type="ORF">SCLCIDRAFT_1216205</name>
</gene>
<reference evidence="2 3" key="1">
    <citation type="submission" date="2014-04" db="EMBL/GenBank/DDBJ databases">
        <authorList>
            <consortium name="DOE Joint Genome Institute"/>
            <person name="Kuo A."/>
            <person name="Kohler A."/>
            <person name="Nagy L.G."/>
            <person name="Floudas D."/>
            <person name="Copeland A."/>
            <person name="Barry K.W."/>
            <person name="Cichocki N."/>
            <person name="Veneault-Fourrey C."/>
            <person name="LaButti K."/>
            <person name="Lindquist E.A."/>
            <person name="Lipzen A."/>
            <person name="Lundell T."/>
            <person name="Morin E."/>
            <person name="Murat C."/>
            <person name="Sun H."/>
            <person name="Tunlid A."/>
            <person name="Henrissat B."/>
            <person name="Grigoriev I.V."/>
            <person name="Hibbett D.S."/>
            <person name="Martin F."/>
            <person name="Nordberg H.P."/>
            <person name="Cantor M.N."/>
            <person name="Hua S.X."/>
        </authorList>
    </citation>
    <scope>NUCLEOTIDE SEQUENCE [LARGE SCALE GENOMIC DNA]</scope>
    <source>
        <strain evidence="2 3">Foug A</strain>
    </source>
</reference>
<feature type="compositionally biased region" description="Low complexity" evidence="1">
    <location>
        <begin position="124"/>
        <end position="146"/>
    </location>
</feature>
<proteinExistence type="predicted"/>
<feature type="compositionally biased region" description="Pro residues" evidence="1">
    <location>
        <begin position="171"/>
        <end position="181"/>
    </location>
</feature>
<keyword evidence="3" id="KW-1185">Reference proteome</keyword>
<dbReference type="EMBL" id="KN822054">
    <property type="protein sequence ID" value="KIM61280.1"/>
    <property type="molecule type" value="Genomic_DNA"/>
</dbReference>
<dbReference type="STRING" id="1036808.A0A0C3DKR6"/>
<feature type="compositionally biased region" description="Acidic residues" evidence="1">
    <location>
        <begin position="147"/>
        <end position="157"/>
    </location>
</feature>
<evidence type="ECO:0000313" key="2">
    <source>
        <dbReference type="EMBL" id="KIM61280.1"/>
    </source>
</evidence>
<name>A0A0C3DKR6_9AGAM</name>
<evidence type="ECO:0000313" key="3">
    <source>
        <dbReference type="Proteomes" id="UP000053989"/>
    </source>
</evidence>
<dbReference type="InParanoid" id="A0A0C3DKR6"/>
<reference evidence="3" key="2">
    <citation type="submission" date="2015-01" db="EMBL/GenBank/DDBJ databases">
        <title>Evolutionary Origins and Diversification of the Mycorrhizal Mutualists.</title>
        <authorList>
            <consortium name="DOE Joint Genome Institute"/>
            <consortium name="Mycorrhizal Genomics Consortium"/>
            <person name="Kohler A."/>
            <person name="Kuo A."/>
            <person name="Nagy L.G."/>
            <person name="Floudas D."/>
            <person name="Copeland A."/>
            <person name="Barry K.W."/>
            <person name="Cichocki N."/>
            <person name="Veneault-Fourrey C."/>
            <person name="LaButti K."/>
            <person name="Lindquist E.A."/>
            <person name="Lipzen A."/>
            <person name="Lundell T."/>
            <person name="Morin E."/>
            <person name="Murat C."/>
            <person name="Riley R."/>
            <person name="Ohm R."/>
            <person name="Sun H."/>
            <person name="Tunlid A."/>
            <person name="Henrissat B."/>
            <person name="Grigoriev I.V."/>
            <person name="Hibbett D.S."/>
            <person name="Martin F."/>
        </authorList>
    </citation>
    <scope>NUCLEOTIDE SEQUENCE [LARGE SCALE GENOMIC DNA]</scope>
    <source>
        <strain evidence="3">Foug A</strain>
    </source>
</reference>
<sequence length="265" mass="28141">MAQNDCENCHKRAKYGTHKYCGKTCASQAATRTAGSLASVSSSGYNRAPVSNAPQKAVQCIYCGKKPKFRNSDYCTKSCAALATTAGSNQATVQGKQPAKPNLSNVRHVAQNNSGPVRTHNVKKAAQAQAPVAEDSDSSDYPPSDSASDEVGEEETDLSAYPTDSEEEPAAPAPLGPPPTTKPTIKAGKTNVPATKAICAIPHCGKPVHEDKTGVSTSYCSIKHREEAVTLKLKAPCILCKRYPQSDSDYFCSKACRNQAMLKTQ</sequence>
<dbReference type="HOGENOM" id="CLU_061596_0_0_1"/>
<accession>A0A0C3DKR6</accession>
<dbReference type="OrthoDB" id="3171385at2759"/>
<organism evidence="2 3">
    <name type="scientific">Scleroderma citrinum Foug A</name>
    <dbReference type="NCBI Taxonomy" id="1036808"/>
    <lineage>
        <taxon>Eukaryota</taxon>
        <taxon>Fungi</taxon>
        <taxon>Dikarya</taxon>
        <taxon>Basidiomycota</taxon>
        <taxon>Agaricomycotina</taxon>
        <taxon>Agaricomycetes</taxon>
        <taxon>Agaricomycetidae</taxon>
        <taxon>Boletales</taxon>
        <taxon>Sclerodermatineae</taxon>
        <taxon>Sclerodermataceae</taxon>
        <taxon>Scleroderma</taxon>
    </lineage>
</organism>
<protein>
    <submittedName>
        <fullName evidence="2">Uncharacterized protein</fullName>
    </submittedName>
</protein>
<feature type="region of interest" description="Disordered" evidence="1">
    <location>
        <begin position="112"/>
        <end position="187"/>
    </location>
</feature>
<dbReference type="AlphaFoldDB" id="A0A0C3DKR6"/>
<evidence type="ECO:0000256" key="1">
    <source>
        <dbReference type="SAM" id="MobiDB-lite"/>
    </source>
</evidence>